<dbReference type="Pfam" id="PF01329">
    <property type="entry name" value="Pterin_4a"/>
    <property type="match status" value="1"/>
</dbReference>
<dbReference type="GO" id="GO:0006729">
    <property type="term" value="P:tetrahydrobiopterin biosynthetic process"/>
    <property type="evidence" value="ECO:0007669"/>
    <property type="project" value="InterPro"/>
</dbReference>
<accession>A0A937HIP7</accession>
<reference evidence="5" key="1">
    <citation type="submission" date="2020-10" db="EMBL/GenBank/DDBJ databases">
        <title>Microbiome of the Black Sea water column analyzed by genome centric metagenomics.</title>
        <authorList>
            <person name="Cabello-Yeves P.J."/>
            <person name="Callieri C."/>
            <person name="Picazo A."/>
            <person name="Mehrshad M."/>
            <person name="Haro-Moreno J.M."/>
            <person name="Roda-Garcia J."/>
            <person name="Dzembekova N."/>
            <person name="Slabakova V."/>
            <person name="Slabakova N."/>
            <person name="Moncheva S."/>
            <person name="Rodriguez-Valera F."/>
        </authorList>
    </citation>
    <scope>NUCLEOTIDE SEQUENCE</scope>
    <source>
        <strain evidence="5">BS307-5m-G5</strain>
    </source>
</reference>
<dbReference type="PANTHER" id="PTHR12599:SF0">
    <property type="entry name" value="PTERIN-4-ALPHA-CARBINOLAMINE DEHYDRATASE"/>
    <property type="match status" value="1"/>
</dbReference>
<evidence type="ECO:0000256" key="1">
    <source>
        <dbReference type="ARBA" id="ARBA00001554"/>
    </source>
</evidence>
<dbReference type="EC" id="4.2.1.96" evidence="4"/>
<dbReference type="EMBL" id="JADHOK010000002">
    <property type="protein sequence ID" value="MBL6761133.1"/>
    <property type="molecule type" value="Genomic_DNA"/>
</dbReference>
<evidence type="ECO:0000313" key="6">
    <source>
        <dbReference type="Proteomes" id="UP000785783"/>
    </source>
</evidence>
<evidence type="ECO:0000256" key="2">
    <source>
        <dbReference type="ARBA" id="ARBA00006472"/>
    </source>
</evidence>
<protein>
    <recommendedName>
        <fullName evidence="4">Putative pterin-4-alpha-carbinolamine dehydratase</fullName>
        <shortName evidence="4">PHS</shortName>
        <ecNumber evidence="4">4.2.1.96</ecNumber>
    </recommendedName>
    <alternativeName>
        <fullName evidence="4">4-alpha-hydroxy-tetrahydropterin dehydratase</fullName>
    </alternativeName>
    <alternativeName>
        <fullName evidence="4">Pterin carbinolamine dehydratase</fullName>
        <shortName evidence="4">PCD</shortName>
    </alternativeName>
</protein>
<dbReference type="Gene3D" id="3.30.1360.20">
    <property type="entry name" value="Transcriptional coactivator/pterin dehydratase"/>
    <property type="match status" value="1"/>
</dbReference>
<keyword evidence="3 4" id="KW-0456">Lyase</keyword>
<dbReference type="InterPro" id="IPR001533">
    <property type="entry name" value="Pterin_deHydtase"/>
</dbReference>
<sequence length="102" mass="11388">MVEKLSNAEKRAAMAKLKGWKKTRGREAIEKRFVFADFSAAFAWMSRVAMQAEKMDHHPEWDNVYKSVNVVLTTHDAGGLSPLDIKMATFMDKTAGAAGRAK</sequence>
<gene>
    <name evidence="5" type="ORF">ISQ19_00375</name>
</gene>
<evidence type="ECO:0000256" key="3">
    <source>
        <dbReference type="ARBA" id="ARBA00023239"/>
    </source>
</evidence>
<proteinExistence type="inferred from homology"/>
<dbReference type="CDD" id="cd00914">
    <property type="entry name" value="PCD_DCoH_subfamily_b"/>
    <property type="match status" value="1"/>
</dbReference>
<dbReference type="GO" id="GO:0008124">
    <property type="term" value="F:4-alpha-hydroxytetrahydrobiopterin dehydratase activity"/>
    <property type="evidence" value="ECO:0007669"/>
    <property type="project" value="UniProtKB-UniRule"/>
</dbReference>
<dbReference type="NCBIfam" id="NF002018">
    <property type="entry name" value="PRK00823.1-3"/>
    <property type="match status" value="1"/>
</dbReference>
<name>A0A937HIP7_9PROT</name>
<dbReference type="SUPFAM" id="SSF55248">
    <property type="entry name" value="PCD-like"/>
    <property type="match status" value="1"/>
</dbReference>
<dbReference type="HAMAP" id="MF_00434">
    <property type="entry name" value="Pterin_4_alpha"/>
    <property type="match status" value="1"/>
</dbReference>
<organism evidence="5 6">
    <name type="scientific">PS1 clade bacterium</name>
    <dbReference type="NCBI Taxonomy" id="2175152"/>
    <lineage>
        <taxon>Bacteria</taxon>
        <taxon>Pseudomonadati</taxon>
        <taxon>Pseudomonadota</taxon>
        <taxon>Alphaproteobacteria</taxon>
        <taxon>PS1 clade</taxon>
    </lineage>
</organism>
<dbReference type="AlphaFoldDB" id="A0A937HIP7"/>
<comment type="similarity">
    <text evidence="2 4">Belongs to the pterin-4-alpha-carbinolamine dehydratase family.</text>
</comment>
<comment type="caution">
    <text evidence="5">The sequence shown here is derived from an EMBL/GenBank/DDBJ whole genome shotgun (WGS) entry which is preliminary data.</text>
</comment>
<evidence type="ECO:0000256" key="4">
    <source>
        <dbReference type="HAMAP-Rule" id="MF_00434"/>
    </source>
</evidence>
<evidence type="ECO:0000313" key="5">
    <source>
        <dbReference type="EMBL" id="MBL6761133.1"/>
    </source>
</evidence>
<comment type="catalytic activity">
    <reaction evidence="1 4">
        <text>(4aS,6R)-4a-hydroxy-L-erythro-5,6,7,8-tetrahydrobiopterin = (6R)-L-erythro-6,7-dihydrobiopterin + H2O</text>
        <dbReference type="Rhea" id="RHEA:11920"/>
        <dbReference type="ChEBI" id="CHEBI:15377"/>
        <dbReference type="ChEBI" id="CHEBI:15642"/>
        <dbReference type="ChEBI" id="CHEBI:43120"/>
        <dbReference type="EC" id="4.2.1.96"/>
    </reaction>
</comment>
<dbReference type="Proteomes" id="UP000785783">
    <property type="component" value="Unassembled WGS sequence"/>
</dbReference>
<dbReference type="InterPro" id="IPR036428">
    <property type="entry name" value="PCD_sf"/>
</dbReference>
<dbReference type="PANTHER" id="PTHR12599">
    <property type="entry name" value="PTERIN-4-ALPHA-CARBINOLAMINE DEHYDRATASE"/>
    <property type="match status" value="1"/>
</dbReference>